<evidence type="ECO:0000259" key="4">
    <source>
        <dbReference type="PROSITE" id="PS50404"/>
    </source>
</evidence>
<dbReference type="GO" id="GO:0009407">
    <property type="term" value="P:toxin catabolic process"/>
    <property type="evidence" value="ECO:0007669"/>
    <property type="project" value="UniProtKB-ARBA"/>
</dbReference>
<evidence type="ECO:0000313" key="6">
    <source>
        <dbReference type="Proteomes" id="UP001064489"/>
    </source>
</evidence>
<evidence type="ECO:0000313" key="5">
    <source>
        <dbReference type="EMBL" id="KAI9175152.1"/>
    </source>
</evidence>
<evidence type="ECO:0000256" key="3">
    <source>
        <dbReference type="RuleBase" id="RU369102"/>
    </source>
</evidence>
<dbReference type="Proteomes" id="UP001064489">
    <property type="component" value="Chromosome 8"/>
</dbReference>
<evidence type="ECO:0000256" key="1">
    <source>
        <dbReference type="ARBA" id="ARBA00022575"/>
    </source>
</evidence>
<sequence length="142" mass="15948">MEILEKGIKEFFPDGTPKIDGQNLGLIDIMVSAVLGTQKANEQVQGVKIVDPERCSFEDSWWFFLRIVSLGFETNGFTYGSVLSDCTALQAILSVSYSKRVELALRIKGIPYEYIAEDLSNKSPLLLQYNPIHKKIPVLVHN</sequence>
<dbReference type="EMBL" id="JAJSOW010000103">
    <property type="protein sequence ID" value="KAI9175152.1"/>
    <property type="molecule type" value="Genomic_DNA"/>
</dbReference>
<accession>A0AAD5ISU2</accession>
<evidence type="ECO:0000256" key="2">
    <source>
        <dbReference type="ARBA" id="ARBA00025743"/>
    </source>
</evidence>
<dbReference type="PANTHER" id="PTHR11260">
    <property type="entry name" value="GLUTATHIONE S-TRANSFERASE, GST, SUPERFAMILY, GST DOMAIN CONTAINING"/>
    <property type="match status" value="1"/>
</dbReference>
<proteinExistence type="inferred from homology"/>
<dbReference type="AlphaFoldDB" id="A0AAD5ISU2"/>
<dbReference type="InterPro" id="IPR004045">
    <property type="entry name" value="Glutathione_S-Trfase_N"/>
</dbReference>
<keyword evidence="1" id="KW-0216">Detoxification</keyword>
<gene>
    <name evidence="5" type="ORF">LWI28_028219</name>
</gene>
<protein>
    <recommendedName>
        <fullName evidence="3">Glutathione S-transferase</fullName>
        <ecNumber evidence="3">2.5.1.18</ecNumber>
    </recommendedName>
</protein>
<dbReference type="GO" id="GO:0004364">
    <property type="term" value="F:glutathione transferase activity"/>
    <property type="evidence" value="ECO:0007669"/>
    <property type="project" value="UniProtKB-UniRule"/>
</dbReference>
<dbReference type="GO" id="GO:0006749">
    <property type="term" value="P:glutathione metabolic process"/>
    <property type="evidence" value="ECO:0007669"/>
    <property type="project" value="TreeGrafter"/>
</dbReference>
<dbReference type="InterPro" id="IPR045073">
    <property type="entry name" value="Omega/Tau-like"/>
</dbReference>
<keyword evidence="3" id="KW-0963">Cytoplasm</keyword>
<dbReference type="EC" id="2.5.1.18" evidence="3"/>
<organism evidence="5 6">
    <name type="scientific">Acer negundo</name>
    <name type="common">Box elder</name>
    <dbReference type="NCBI Taxonomy" id="4023"/>
    <lineage>
        <taxon>Eukaryota</taxon>
        <taxon>Viridiplantae</taxon>
        <taxon>Streptophyta</taxon>
        <taxon>Embryophyta</taxon>
        <taxon>Tracheophyta</taxon>
        <taxon>Spermatophyta</taxon>
        <taxon>Magnoliopsida</taxon>
        <taxon>eudicotyledons</taxon>
        <taxon>Gunneridae</taxon>
        <taxon>Pentapetalae</taxon>
        <taxon>rosids</taxon>
        <taxon>malvids</taxon>
        <taxon>Sapindales</taxon>
        <taxon>Sapindaceae</taxon>
        <taxon>Hippocastanoideae</taxon>
        <taxon>Acereae</taxon>
        <taxon>Acer</taxon>
    </lineage>
</organism>
<keyword evidence="3" id="KW-0808">Transferase</keyword>
<dbReference type="SUPFAM" id="SSF52833">
    <property type="entry name" value="Thioredoxin-like"/>
    <property type="match status" value="1"/>
</dbReference>
<dbReference type="InterPro" id="IPR036249">
    <property type="entry name" value="Thioredoxin-like_sf"/>
</dbReference>
<comment type="function">
    <text evidence="3">Is involved in the conjugation of reduced glutathione to a wide number of exogenous and endogenous hydrophobic electrophiles.</text>
</comment>
<comment type="similarity">
    <text evidence="2">Belongs to the GST superfamily. Tau family.</text>
</comment>
<comment type="subcellular location">
    <subcellularLocation>
        <location evidence="3">Cytoplasm</location>
        <location evidence="3">Cytosol</location>
    </subcellularLocation>
</comment>
<dbReference type="PROSITE" id="PS50404">
    <property type="entry name" value="GST_NTER"/>
    <property type="match status" value="1"/>
</dbReference>
<dbReference type="PANTHER" id="PTHR11260:SF711">
    <property type="entry name" value="GLUTATHIONE S-TRANSFERASE U9"/>
    <property type="match status" value="1"/>
</dbReference>
<dbReference type="Gene3D" id="3.40.30.10">
    <property type="entry name" value="Glutaredoxin"/>
    <property type="match status" value="1"/>
</dbReference>
<reference evidence="5" key="1">
    <citation type="journal article" date="2022" name="Plant J.">
        <title>Strategies of tolerance reflected in two North American maple genomes.</title>
        <authorList>
            <person name="McEvoy S.L."/>
            <person name="Sezen U.U."/>
            <person name="Trouern-Trend A."/>
            <person name="McMahon S.M."/>
            <person name="Schaberg P.G."/>
            <person name="Yang J."/>
            <person name="Wegrzyn J.L."/>
            <person name="Swenson N.G."/>
        </authorList>
    </citation>
    <scope>NUCLEOTIDE SEQUENCE</scope>
    <source>
        <strain evidence="5">91603</strain>
    </source>
</reference>
<comment type="catalytic activity">
    <reaction evidence="3">
        <text>RX + glutathione = an S-substituted glutathione + a halide anion + H(+)</text>
        <dbReference type="Rhea" id="RHEA:16437"/>
        <dbReference type="ChEBI" id="CHEBI:15378"/>
        <dbReference type="ChEBI" id="CHEBI:16042"/>
        <dbReference type="ChEBI" id="CHEBI:17792"/>
        <dbReference type="ChEBI" id="CHEBI:57925"/>
        <dbReference type="ChEBI" id="CHEBI:90779"/>
        <dbReference type="EC" id="2.5.1.18"/>
    </reaction>
</comment>
<comment type="caution">
    <text evidence="5">The sequence shown here is derived from an EMBL/GenBank/DDBJ whole genome shotgun (WGS) entry which is preliminary data.</text>
</comment>
<name>A0AAD5ISU2_ACENE</name>
<feature type="domain" description="GST N-terminal" evidence="4">
    <location>
        <begin position="85"/>
        <end position="142"/>
    </location>
</feature>
<dbReference type="Pfam" id="PF02798">
    <property type="entry name" value="GST_N"/>
    <property type="match status" value="1"/>
</dbReference>
<keyword evidence="6" id="KW-1185">Reference proteome</keyword>
<dbReference type="Gene3D" id="1.20.1050.10">
    <property type="match status" value="1"/>
</dbReference>
<reference evidence="5" key="2">
    <citation type="submission" date="2023-02" db="EMBL/GenBank/DDBJ databases">
        <authorList>
            <person name="Swenson N.G."/>
            <person name="Wegrzyn J.L."/>
            <person name="Mcevoy S.L."/>
        </authorList>
    </citation>
    <scope>NUCLEOTIDE SEQUENCE</scope>
    <source>
        <strain evidence="5">91603</strain>
        <tissue evidence="5">Leaf</tissue>
    </source>
</reference>
<dbReference type="GO" id="GO:0005829">
    <property type="term" value="C:cytosol"/>
    <property type="evidence" value="ECO:0007669"/>
    <property type="project" value="UniProtKB-SubCell"/>
</dbReference>